<evidence type="ECO:0000259" key="14">
    <source>
        <dbReference type="Pfam" id="PF08245"/>
    </source>
</evidence>
<dbReference type="SUPFAM" id="SSF63418">
    <property type="entry name" value="MurE/MurF N-terminal domain"/>
    <property type="match status" value="1"/>
</dbReference>
<dbReference type="InterPro" id="IPR036565">
    <property type="entry name" value="Mur-like_cat_sf"/>
</dbReference>
<feature type="compositionally biased region" description="Polar residues" evidence="11">
    <location>
        <begin position="450"/>
        <end position="469"/>
    </location>
</feature>
<accession>A0A139SJ46</accession>
<keyword evidence="1" id="KW-0963">Cytoplasm</keyword>
<dbReference type="InterPro" id="IPR000713">
    <property type="entry name" value="Mur_ligase_N"/>
</dbReference>
<evidence type="ECO:0000256" key="5">
    <source>
        <dbReference type="ARBA" id="ARBA00022840"/>
    </source>
</evidence>
<comment type="pathway">
    <text evidence="10">Cell wall biogenesis; peptidoglycan biosynthesis.</text>
</comment>
<feature type="domain" description="Mur ligase central" evidence="14">
    <location>
        <begin position="121"/>
        <end position="240"/>
    </location>
</feature>
<feature type="domain" description="Mur ligase N-terminal catalytic" evidence="12">
    <location>
        <begin position="28"/>
        <end position="72"/>
    </location>
</feature>
<evidence type="ECO:0000256" key="3">
    <source>
        <dbReference type="ARBA" id="ARBA00022618"/>
    </source>
</evidence>
<dbReference type="RefSeq" id="WP_068712846.1">
    <property type="nucleotide sequence ID" value="NZ_LSZP01000053.1"/>
</dbReference>
<keyword evidence="6 10" id="KW-0133">Cell shape</keyword>
<dbReference type="OrthoDB" id="9801978at2"/>
<dbReference type="GO" id="GO:0047480">
    <property type="term" value="F:UDP-N-acetylmuramoyl-tripeptide-D-alanyl-D-alanine ligase activity"/>
    <property type="evidence" value="ECO:0007669"/>
    <property type="project" value="UniProtKB-EC"/>
</dbReference>
<dbReference type="InterPro" id="IPR035911">
    <property type="entry name" value="MurE/MurF_N"/>
</dbReference>
<evidence type="ECO:0000256" key="10">
    <source>
        <dbReference type="RuleBase" id="RU004136"/>
    </source>
</evidence>
<dbReference type="Pfam" id="PF08245">
    <property type="entry name" value="Mur_ligase_M"/>
    <property type="match status" value="1"/>
</dbReference>
<dbReference type="GO" id="GO:0051301">
    <property type="term" value="P:cell division"/>
    <property type="evidence" value="ECO:0007669"/>
    <property type="project" value="UniProtKB-KW"/>
</dbReference>
<keyword evidence="9 10" id="KW-0961">Cell wall biogenesis/degradation</keyword>
<comment type="catalytic activity">
    <reaction evidence="10">
        <text>D-alanyl-D-alanine + UDP-N-acetyl-alpha-D-muramoyl-L-alanyl-gamma-D-glutamyl-meso-2,6-diaminopimelate + ATP = UDP-N-acetyl-alpha-D-muramoyl-L-alanyl-gamma-D-glutamyl-meso-2,6-diaminopimeloyl-D-alanyl-D-alanine + ADP + phosphate + H(+)</text>
        <dbReference type="Rhea" id="RHEA:28374"/>
        <dbReference type="ChEBI" id="CHEBI:15378"/>
        <dbReference type="ChEBI" id="CHEBI:30616"/>
        <dbReference type="ChEBI" id="CHEBI:43474"/>
        <dbReference type="ChEBI" id="CHEBI:57822"/>
        <dbReference type="ChEBI" id="CHEBI:61386"/>
        <dbReference type="ChEBI" id="CHEBI:83905"/>
        <dbReference type="ChEBI" id="CHEBI:456216"/>
        <dbReference type="EC" id="6.3.2.10"/>
    </reaction>
</comment>
<evidence type="ECO:0000256" key="1">
    <source>
        <dbReference type="ARBA" id="ARBA00022490"/>
    </source>
</evidence>
<dbReference type="InterPro" id="IPR051046">
    <property type="entry name" value="MurCDEF_CellWall_CoF430Synth"/>
</dbReference>
<dbReference type="GO" id="GO:0005524">
    <property type="term" value="F:ATP binding"/>
    <property type="evidence" value="ECO:0007669"/>
    <property type="project" value="UniProtKB-KW"/>
</dbReference>
<dbReference type="PANTHER" id="PTHR43024:SF1">
    <property type="entry name" value="UDP-N-ACETYLMURAMOYL-TRIPEPTIDE--D-ALANYL-D-ALANINE LIGASE"/>
    <property type="match status" value="1"/>
</dbReference>
<keyword evidence="3 10" id="KW-0132">Cell division</keyword>
<comment type="subcellular location">
    <subcellularLocation>
        <location evidence="10">Cytoplasm</location>
    </subcellularLocation>
</comment>
<dbReference type="InterPro" id="IPR005863">
    <property type="entry name" value="UDP-N-AcMur_synth"/>
</dbReference>
<evidence type="ECO:0000256" key="11">
    <source>
        <dbReference type="SAM" id="MobiDB-lite"/>
    </source>
</evidence>
<dbReference type="Gene3D" id="3.40.1190.10">
    <property type="entry name" value="Mur-like, catalytic domain"/>
    <property type="match status" value="1"/>
</dbReference>
<dbReference type="Gene3D" id="3.90.190.20">
    <property type="entry name" value="Mur ligase, C-terminal domain"/>
    <property type="match status" value="1"/>
</dbReference>
<keyword evidence="5" id="KW-0067">ATP-binding</keyword>
<dbReference type="NCBIfam" id="TIGR01143">
    <property type="entry name" value="murF"/>
    <property type="match status" value="1"/>
</dbReference>
<feature type="region of interest" description="Disordered" evidence="11">
    <location>
        <begin position="446"/>
        <end position="469"/>
    </location>
</feature>
<dbReference type="EMBL" id="LSZP01000053">
    <property type="protein sequence ID" value="KXU34541.1"/>
    <property type="molecule type" value="Genomic_DNA"/>
</dbReference>
<dbReference type="STRING" id="1548208.AXK12_07260"/>
<keyword evidence="7 10" id="KW-0573">Peptidoglycan synthesis</keyword>
<comment type="function">
    <text evidence="10">Involved in cell wall formation. Catalyzes the final step in the synthesis of UDP-N-acetylmuramoyl-pentapeptide, the precursor of murein.</text>
</comment>
<gene>
    <name evidence="15" type="ORF">AXK12_07260</name>
</gene>
<dbReference type="InterPro" id="IPR013221">
    <property type="entry name" value="Mur_ligase_cen"/>
</dbReference>
<dbReference type="SUPFAM" id="SSF53623">
    <property type="entry name" value="MurD-like peptide ligases, catalytic domain"/>
    <property type="match status" value="1"/>
</dbReference>
<dbReference type="UniPathway" id="UPA00219"/>
<evidence type="ECO:0000256" key="6">
    <source>
        <dbReference type="ARBA" id="ARBA00022960"/>
    </source>
</evidence>
<name>A0A139SJ46_9BACT</name>
<dbReference type="EC" id="6.3.2.10" evidence="10"/>
<keyword evidence="4" id="KW-0547">Nucleotide-binding</keyword>
<keyword evidence="2" id="KW-0436">Ligase</keyword>
<dbReference type="AlphaFoldDB" id="A0A139SJ46"/>
<keyword evidence="16" id="KW-1185">Reference proteome</keyword>
<dbReference type="GO" id="GO:0009252">
    <property type="term" value="P:peptidoglycan biosynthetic process"/>
    <property type="evidence" value="ECO:0007669"/>
    <property type="project" value="UniProtKB-UniPathway"/>
</dbReference>
<dbReference type="Pfam" id="PF01225">
    <property type="entry name" value="Mur_ligase"/>
    <property type="match status" value="1"/>
</dbReference>
<dbReference type="SUPFAM" id="SSF53244">
    <property type="entry name" value="MurD-like peptide ligases, peptide-binding domain"/>
    <property type="match status" value="1"/>
</dbReference>
<feature type="domain" description="Mur ligase C-terminal" evidence="13">
    <location>
        <begin position="311"/>
        <end position="422"/>
    </location>
</feature>
<proteinExistence type="predicted"/>
<evidence type="ECO:0000313" key="16">
    <source>
        <dbReference type="Proteomes" id="UP000071392"/>
    </source>
</evidence>
<evidence type="ECO:0000259" key="13">
    <source>
        <dbReference type="Pfam" id="PF02875"/>
    </source>
</evidence>
<evidence type="ECO:0000256" key="8">
    <source>
        <dbReference type="ARBA" id="ARBA00023306"/>
    </source>
</evidence>
<evidence type="ECO:0000256" key="9">
    <source>
        <dbReference type="ARBA" id="ARBA00023316"/>
    </source>
</evidence>
<evidence type="ECO:0000256" key="4">
    <source>
        <dbReference type="ARBA" id="ARBA00022741"/>
    </source>
</evidence>
<dbReference type="PANTHER" id="PTHR43024">
    <property type="entry name" value="UDP-N-ACETYLMURAMOYL-TRIPEPTIDE--D-ALANYL-D-ALANINE LIGASE"/>
    <property type="match status" value="1"/>
</dbReference>
<protein>
    <recommendedName>
        <fullName evidence="10">UDP-N-acetylmuramoyl-tripeptide--D-alanyl-D-alanine ligase</fullName>
        <ecNumber evidence="10">6.3.2.10</ecNumber>
    </recommendedName>
</protein>
<comment type="caution">
    <text evidence="15">The sequence shown here is derived from an EMBL/GenBank/DDBJ whole genome shotgun (WGS) entry which is preliminary data.</text>
</comment>
<dbReference type="InterPro" id="IPR004101">
    <property type="entry name" value="Mur_ligase_C"/>
</dbReference>
<dbReference type="GO" id="GO:0005737">
    <property type="term" value="C:cytoplasm"/>
    <property type="evidence" value="ECO:0007669"/>
    <property type="project" value="UniProtKB-SubCell"/>
</dbReference>
<sequence length="469" mass="49340">MTSFDAAELAQWAQASWTRFPGGGLGGFGIDTRQLRPGQIFVALKTENRDGHDYLAAAAQAGAAAALVARADASIDLPQLVVEGGDTRGGSRGGDTLRAFQQIAQKHREKFQAAGGRVIGITGSVGKTSTKNLLAALLGAQSGQGDRVLATEGNLNNHLGVPLTLTRIDAARHRFAVIEAGIGGPGEMAPLAQMIGPDVAIVTAVAAAHLAELGDIDGVAREKAILAAHVRAEGVAIFPAPLGDFEAFRSSKTQRIDEGTFGGLTREFTLPTLSAGMAQNARLAIRAALYLGVAPAQIQARLKAWSPAPLRGQTLSEPDGRFLYLDCYNANPASMADALDAFYAQAPEALPRVFVLGGMEELGERSAMFHRALGRSLRLRAQDRAYALGDEAEALRTGALEGGQVTPEQIRVVETLDSLRAKIADFRGALFLKGSRRYRLEDLVAPEGSTAGSPNDAATTNNLSEATRL</sequence>
<evidence type="ECO:0000313" key="15">
    <source>
        <dbReference type="EMBL" id="KXU34541.1"/>
    </source>
</evidence>
<dbReference type="Gene3D" id="3.40.1390.10">
    <property type="entry name" value="MurE/MurF, N-terminal domain"/>
    <property type="match status" value="1"/>
</dbReference>
<reference evidence="15 16" key="1">
    <citation type="submission" date="2016-02" db="EMBL/GenBank/DDBJ databases">
        <authorList>
            <person name="Wen L."/>
            <person name="He K."/>
            <person name="Yang H."/>
        </authorList>
    </citation>
    <scope>NUCLEOTIDE SEQUENCE [LARGE SCALE GENOMIC DNA]</scope>
    <source>
        <strain evidence="15 16">CV41</strain>
    </source>
</reference>
<evidence type="ECO:0000259" key="12">
    <source>
        <dbReference type="Pfam" id="PF01225"/>
    </source>
</evidence>
<dbReference type="InterPro" id="IPR036615">
    <property type="entry name" value="Mur_ligase_C_dom_sf"/>
</dbReference>
<evidence type="ECO:0000256" key="2">
    <source>
        <dbReference type="ARBA" id="ARBA00022598"/>
    </source>
</evidence>
<dbReference type="Pfam" id="PF02875">
    <property type="entry name" value="Mur_ligase_C"/>
    <property type="match status" value="1"/>
</dbReference>
<keyword evidence="8 10" id="KW-0131">Cell cycle</keyword>
<dbReference type="Proteomes" id="UP000071392">
    <property type="component" value="Unassembled WGS sequence"/>
</dbReference>
<dbReference type="GO" id="GO:0008360">
    <property type="term" value="P:regulation of cell shape"/>
    <property type="evidence" value="ECO:0007669"/>
    <property type="project" value="UniProtKB-KW"/>
</dbReference>
<organism evidence="15 16">
    <name type="scientific">Cephaloticoccus capnophilus</name>
    <dbReference type="NCBI Taxonomy" id="1548208"/>
    <lineage>
        <taxon>Bacteria</taxon>
        <taxon>Pseudomonadati</taxon>
        <taxon>Verrucomicrobiota</taxon>
        <taxon>Opitutia</taxon>
        <taxon>Opitutales</taxon>
        <taxon>Opitutaceae</taxon>
        <taxon>Cephaloticoccus</taxon>
    </lineage>
</organism>
<dbReference type="GO" id="GO:0008766">
    <property type="term" value="F:UDP-N-acetylmuramoylalanyl-D-glutamyl-2,6-diaminopimelate-D-alanyl-D-alanine ligase activity"/>
    <property type="evidence" value="ECO:0007669"/>
    <property type="project" value="RHEA"/>
</dbReference>
<evidence type="ECO:0000256" key="7">
    <source>
        <dbReference type="ARBA" id="ARBA00022984"/>
    </source>
</evidence>
<dbReference type="GO" id="GO:0071555">
    <property type="term" value="P:cell wall organization"/>
    <property type="evidence" value="ECO:0007669"/>
    <property type="project" value="UniProtKB-KW"/>
</dbReference>